<dbReference type="AlphaFoldDB" id="A0A392T110"/>
<evidence type="ECO:0000313" key="1">
    <source>
        <dbReference type="EMBL" id="MCI54005.1"/>
    </source>
</evidence>
<comment type="caution">
    <text evidence="1">The sequence shown here is derived from an EMBL/GenBank/DDBJ whole genome shotgun (WGS) entry which is preliminary data.</text>
</comment>
<feature type="non-terminal residue" evidence="1">
    <location>
        <position position="1"/>
    </location>
</feature>
<accession>A0A392T110</accession>
<organism evidence="1 2">
    <name type="scientific">Trifolium medium</name>
    <dbReference type="NCBI Taxonomy" id="97028"/>
    <lineage>
        <taxon>Eukaryota</taxon>
        <taxon>Viridiplantae</taxon>
        <taxon>Streptophyta</taxon>
        <taxon>Embryophyta</taxon>
        <taxon>Tracheophyta</taxon>
        <taxon>Spermatophyta</taxon>
        <taxon>Magnoliopsida</taxon>
        <taxon>eudicotyledons</taxon>
        <taxon>Gunneridae</taxon>
        <taxon>Pentapetalae</taxon>
        <taxon>rosids</taxon>
        <taxon>fabids</taxon>
        <taxon>Fabales</taxon>
        <taxon>Fabaceae</taxon>
        <taxon>Papilionoideae</taxon>
        <taxon>50 kb inversion clade</taxon>
        <taxon>NPAAA clade</taxon>
        <taxon>Hologalegina</taxon>
        <taxon>IRL clade</taxon>
        <taxon>Trifolieae</taxon>
        <taxon>Trifolium</taxon>
    </lineage>
</organism>
<reference evidence="1 2" key="1">
    <citation type="journal article" date="2018" name="Front. Plant Sci.">
        <title>Red Clover (Trifolium pratense) and Zigzag Clover (T. medium) - A Picture of Genomic Similarities and Differences.</title>
        <authorList>
            <person name="Dluhosova J."/>
            <person name="Istvanek J."/>
            <person name="Nedelnik J."/>
            <person name="Repkova J."/>
        </authorList>
    </citation>
    <scope>NUCLEOTIDE SEQUENCE [LARGE SCALE GENOMIC DNA]</scope>
    <source>
        <strain evidence="2">cv. 10/8</strain>
        <tissue evidence="1">Leaf</tissue>
    </source>
</reference>
<proteinExistence type="predicted"/>
<dbReference type="EMBL" id="LXQA010472708">
    <property type="protein sequence ID" value="MCI54005.1"/>
    <property type="molecule type" value="Genomic_DNA"/>
</dbReference>
<name>A0A392T110_9FABA</name>
<sequence>NMMGMAVLQGEEVLAPPFLSGLNMIDSSAGTQLAVVDGFVESSPTVAEV</sequence>
<keyword evidence="2" id="KW-1185">Reference proteome</keyword>
<evidence type="ECO:0000313" key="2">
    <source>
        <dbReference type="Proteomes" id="UP000265520"/>
    </source>
</evidence>
<dbReference type="Proteomes" id="UP000265520">
    <property type="component" value="Unassembled WGS sequence"/>
</dbReference>
<protein>
    <submittedName>
        <fullName evidence="1">Uncharacterized protein</fullName>
    </submittedName>
</protein>